<sequence>MGANTSKDEIFLNEIGCDTIGTVPCNASTSLFCLEGECALYVADFEKKCVEGCKCNPGLTLISSGNCGDCNWNISANSTRDCDLMLLAKAEPGMGATAQSPLRRWKQSDD</sequence>
<dbReference type="WBParaSite" id="HNAJ_0000366201-mRNA-1">
    <property type="protein sequence ID" value="HNAJ_0000366201-mRNA-1"/>
    <property type="gene ID" value="HNAJ_0000366201"/>
</dbReference>
<evidence type="ECO:0000313" key="2">
    <source>
        <dbReference type="Proteomes" id="UP000278807"/>
    </source>
</evidence>
<dbReference type="OrthoDB" id="6130531at2759"/>
<keyword evidence="2" id="KW-1185">Reference proteome</keyword>
<evidence type="ECO:0000313" key="3">
    <source>
        <dbReference type="WBParaSite" id="HNAJ_0000366201-mRNA-1"/>
    </source>
</evidence>
<dbReference type="STRING" id="102285.A0A0R3T9C3"/>
<reference evidence="3" key="1">
    <citation type="submission" date="2017-02" db="UniProtKB">
        <authorList>
            <consortium name="WormBaseParasite"/>
        </authorList>
    </citation>
    <scope>IDENTIFICATION</scope>
</reference>
<dbReference type="AlphaFoldDB" id="A0A0R3T9C3"/>
<gene>
    <name evidence="1" type="ORF">HNAJ_LOCUS3660</name>
</gene>
<proteinExistence type="predicted"/>
<protein>
    <submittedName>
        <fullName evidence="3">Disintegrin domain-containing protein</fullName>
    </submittedName>
</protein>
<reference evidence="1 2" key="2">
    <citation type="submission" date="2018-11" db="EMBL/GenBank/DDBJ databases">
        <authorList>
            <consortium name="Pathogen Informatics"/>
        </authorList>
    </citation>
    <scope>NUCLEOTIDE SEQUENCE [LARGE SCALE GENOMIC DNA]</scope>
</reference>
<organism evidence="3">
    <name type="scientific">Rodentolepis nana</name>
    <name type="common">Dwarf tapeworm</name>
    <name type="synonym">Hymenolepis nana</name>
    <dbReference type="NCBI Taxonomy" id="102285"/>
    <lineage>
        <taxon>Eukaryota</taxon>
        <taxon>Metazoa</taxon>
        <taxon>Spiralia</taxon>
        <taxon>Lophotrochozoa</taxon>
        <taxon>Platyhelminthes</taxon>
        <taxon>Cestoda</taxon>
        <taxon>Eucestoda</taxon>
        <taxon>Cyclophyllidea</taxon>
        <taxon>Hymenolepididae</taxon>
        <taxon>Rodentolepis</taxon>
    </lineage>
</organism>
<dbReference type="EMBL" id="UZAE01002211">
    <property type="protein sequence ID" value="VDN99519.1"/>
    <property type="molecule type" value="Genomic_DNA"/>
</dbReference>
<name>A0A0R3T9C3_RODNA</name>
<accession>A0A0R3T9C3</accession>
<evidence type="ECO:0000313" key="1">
    <source>
        <dbReference type="EMBL" id="VDN99519.1"/>
    </source>
</evidence>
<dbReference type="Proteomes" id="UP000278807">
    <property type="component" value="Unassembled WGS sequence"/>
</dbReference>